<proteinExistence type="predicted"/>
<comment type="caution">
    <text evidence="1">The sequence shown here is derived from an EMBL/GenBank/DDBJ whole genome shotgun (WGS) entry which is preliminary data.</text>
</comment>
<dbReference type="EMBL" id="BMAO01008057">
    <property type="protein sequence ID" value="GFR20473.1"/>
    <property type="molecule type" value="Genomic_DNA"/>
</dbReference>
<evidence type="ECO:0000313" key="2">
    <source>
        <dbReference type="Proteomes" id="UP000887116"/>
    </source>
</evidence>
<reference evidence="1" key="1">
    <citation type="submission" date="2020-07" db="EMBL/GenBank/DDBJ databases">
        <title>Multicomponent nature underlies the extraordinary mechanical properties of spider dragline silk.</title>
        <authorList>
            <person name="Kono N."/>
            <person name="Nakamura H."/>
            <person name="Mori M."/>
            <person name="Yoshida Y."/>
            <person name="Ohtoshi R."/>
            <person name="Malay A.D."/>
            <person name="Moran D.A.P."/>
            <person name="Tomita M."/>
            <person name="Numata K."/>
            <person name="Arakawa K."/>
        </authorList>
    </citation>
    <scope>NUCLEOTIDE SEQUENCE</scope>
</reference>
<name>A0A8X6HBU2_TRICU</name>
<evidence type="ECO:0000313" key="1">
    <source>
        <dbReference type="EMBL" id="GFR20473.1"/>
    </source>
</evidence>
<accession>A0A8X6HBU2</accession>
<sequence length="86" mass="9518">MAPIVPIMKFLRIGTIFQTVKQISFCTTSKNLCRLTPVATDGAVRDLTVLAISCEASATIDADTVVKRKIVEIQREKRIRPNNFGP</sequence>
<protein>
    <submittedName>
        <fullName evidence="1">Uncharacterized protein</fullName>
    </submittedName>
</protein>
<dbReference type="Proteomes" id="UP000887116">
    <property type="component" value="Unassembled WGS sequence"/>
</dbReference>
<dbReference type="AlphaFoldDB" id="A0A8X6HBU2"/>
<gene>
    <name evidence="1" type="ORF">TNCT_485201</name>
</gene>
<organism evidence="1 2">
    <name type="scientific">Trichonephila clavata</name>
    <name type="common">Joro spider</name>
    <name type="synonym">Nephila clavata</name>
    <dbReference type="NCBI Taxonomy" id="2740835"/>
    <lineage>
        <taxon>Eukaryota</taxon>
        <taxon>Metazoa</taxon>
        <taxon>Ecdysozoa</taxon>
        <taxon>Arthropoda</taxon>
        <taxon>Chelicerata</taxon>
        <taxon>Arachnida</taxon>
        <taxon>Araneae</taxon>
        <taxon>Araneomorphae</taxon>
        <taxon>Entelegynae</taxon>
        <taxon>Araneoidea</taxon>
        <taxon>Nephilidae</taxon>
        <taxon>Trichonephila</taxon>
    </lineage>
</organism>
<keyword evidence="2" id="KW-1185">Reference proteome</keyword>